<reference evidence="2" key="1">
    <citation type="journal article" date="2009" name="ISME J.">
        <title>The genome sequence of the psychrophilic archaeon, Methanococcoides burtonii: the role of genome evolution in cold adaptation.</title>
        <authorList>
            <person name="Allen M.A."/>
            <person name="Lauro F.M."/>
            <person name="Williams T.J."/>
            <person name="Burg D."/>
            <person name="Siddiqui K.S."/>
            <person name="De Francisci D."/>
            <person name="Chong K.W."/>
            <person name="Pilak O."/>
            <person name="Chew H.H."/>
            <person name="De Maere M.Z."/>
            <person name="Ting L."/>
            <person name="Katrib M."/>
            <person name="Ng C."/>
            <person name="Sowers K.R."/>
            <person name="Galperin M.Y."/>
            <person name="Anderson I.J."/>
            <person name="Ivanova N."/>
            <person name="Dalin E."/>
            <person name="Martinez M."/>
            <person name="Lapidus A."/>
            <person name="Hauser L."/>
            <person name="Land M."/>
            <person name="Thomas T."/>
            <person name="Cavicchioli R."/>
        </authorList>
    </citation>
    <scope>NUCLEOTIDE SEQUENCE [LARGE SCALE GENOMIC DNA]</scope>
    <source>
        <strain evidence="2">DSM 6242 / NBRC 107633 / OCM 468 / ACE-M</strain>
    </source>
</reference>
<dbReference type="AlphaFoldDB" id="Q12V68"/>
<evidence type="ECO:0000313" key="1">
    <source>
        <dbReference type="EMBL" id="ABE52658.1"/>
    </source>
</evidence>
<dbReference type="EMBL" id="CP000300">
    <property type="protein sequence ID" value="ABE52658.1"/>
    <property type="molecule type" value="Genomic_DNA"/>
</dbReference>
<name>Q12V68_METBU</name>
<accession>Q12V68</accession>
<dbReference type="HOGENOM" id="CLU_2243832_0_0_2"/>
<proteinExistence type="predicted"/>
<dbReference type="GeneID" id="3997328"/>
<sequence>MGDLFNGNKQIIKIKIWIIVVAPSLYAHHYHMLQAEGAVERVRLIRITGIGQTALYILCPLSMAIQRFDISTQNYSHEQVTHPCAIDARGDFGMSYIYVDYLNS</sequence>
<evidence type="ECO:0000313" key="2">
    <source>
        <dbReference type="Proteomes" id="UP000001979"/>
    </source>
</evidence>
<protein>
    <submittedName>
        <fullName evidence="1">Uncharacterized protein</fullName>
    </submittedName>
</protein>
<dbReference type="KEGG" id="mbu:Mbur_1768"/>
<dbReference type="Proteomes" id="UP000001979">
    <property type="component" value="Chromosome"/>
</dbReference>
<gene>
    <name evidence="1" type="ordered locus">Mbur_1768</name>
</gene>
<dbReference type="RefSeq" id="WP_011499801.1">
    <property type="nucleotide sequence ID" value="NC_007955.1"/>
</dbReference>
<organism evidence="1 2">
    <name type="scientific">Methanococcoides burtonii (strain DSM 6242 / NBRC 107633 / OCM 468 / ACE-M)</name>
    <dbReference type="NCBI Taxonomy" id="259564"/>
    <lineage>
        <taxon>Archaea</taxon>
        <taxon>Methanobacteriati</taxon>
        <taxon>Methanobacteriota</taxon>
        <taxon>Stenosarchaea group</taxon>
        <taxon>Methanomicrobia</taxon>
        <taxon>Methanosarcinales</taxon>
        <taxon>Methanosarcinaceae</taxon>
        <taxon>Methanococcoides</taxon>
    </lineage>
</organism>
<keyword evidence="2" id="KW-1185">Reference proteome</keyword>